<feature type="compositionally biased region" description="Basic and acidic residues" evidence="1">
    <location>
        <begin position="90"/>
        <end position="104"/>
    </location>
</feature>
<keyword evidence="3" id="KW-1185">Reference proteome</keyword>
<evidence type="ECO:0000256" key="1">
    <source>
        <dbReference type="SAM" id="MobiDB-lite"/>
    </source>
</evidence>
<sequence length="104" mass="11687">MSWELLILLACPLMMLVCMKGMFSCNKDKGAKGKEAKGTEIQPEASQQDVQSLQVKMSELMEENQKLMQDMKDMKEIQSSEESPSKNVVRIKEGKEKRTNTGGS</sequence>
<evidence type="ECO:0000313" key="3">
    <source>
        <dbReference type="Proteomes" id="UP001596410"/>
    </source>
</evidence>
<reference evidence="3" key="1">
    <citation type="journal article" date="2019" name="Int. J. Syst. Evol. Microbiol.">
        <title>The Global Catalogue of Microorganisms (GCM) 10K type strain sequencing project: providing services to taxonomists for standard genome sequencing and annotation.</title>
        <authorList>
            <consortium name="The Broad Institute Genomics Platform"/>
            <consortium name="The Broad Institute Genome Sequencing Center for Infectious Disease"/>
            <person name="Wu L."/>
            <person name="Ma J."/>
        </authorList>
    </citation>
    <scope>NUCLEOTIDE SEQUENCE [LARGE SCALE GENOMIC DNA]</scope>
    <source>
        <strain evidence="3">CGMCC 4.1621</strain>
    </source>
</reference>
<dbReference type="Proteomes" id="UP001596410">
    <property type="component" value="Unassembled WGS sequence"/>
</dbReference>
<evidence type="ECO:0000313" key="2">
    <source>
        <dbReference type="EMBL" id="MFC7063609.1"/>
    </source>
</evidence>
<feature type="compositionally biased region" description="Basic and acidic residues" evidence="1">
    <location>
        <begin position="29"/>
        <end position="38"/>
    </location>
</feature>
<proteinExistence type="predicted"/>
<accession>A0ABW2ER87</accession>
<protein>
    <submittedName>
        <fullName evidence="2">DUF2933 domain-containing protein</fullName>
    </submittedName>
</protein>
<dbReference type="EMBL" id="JBHSZV010000050">
    <property type="protein sequence ID" value="MFC7063609.1"/>
    <property type="molecule type" value="Genomic_DNA"/>
</dbReference>
<organism evidence="2 3">
    <name type="scientific">Halobacillus seohaensis</name>
    <dbReference type="NCBI Taxonomy" id="447421"/>
    <lineage>
        <taxon>Bacteria</taxon>
        <taxon>Bacillati</taxon>
        <taxon>Bacillota</taxon>
        <taxon>Bacilli</taxon>
        <taxon>Bacillales</taxon>
        <taxon>Bacillaceae</taxon>
        <taxon>Halobacillus</taxon>
    </lineage>
</organism>
<dbReference type="Pfam" id="PF11666">
    <property type="entry name" value="DUF2933"/>
    <property type="match status" value="1"/>
</dbReference>
<feature type="region of interest" description="Disordered" evidence="1">
    <location>
        <begin position="72"/>
        <end position="104"/>
    </location>
</feature>
<feature type="region of interest" description="Disordered" evidence="1">
    <location>
        <begin position="29"/>
        <end position="52"/>
    </location>
</feature>
<comment type="caution">
    <text evidence="2">The sequence shown here is derived from an EMBL/GenBank/DDBJ whole genome shotgun (WGS) entry which is preliminary data.</text>
</comment>
<name>A0ABW2ER87_9BACI</name>
<dbReference type="RefSeq" id="WP_204712359.1">
    <property type="nucleotide sequence ID" value="NZ_JBHSZV010000050.1"/>
</dbReference>
<gene>
    <name evidence="2" type="ORF">ACFQIC_17510</name>
</gene>
<dbReference type="InterPro" id="IPR021682">
    <property type="entry name" value="DUF2933"/>
</dbReference>